<dbReference type="Pfam" id="PF04100">
    <property type="entry name" value="Vps53_N"/>
    <property type="match status" value="1"/>
</dbReference>
<keyword evidence="3" id="KW-1185">Reference proteome</keyword>
<sequence>QEHQENPQISCIFRFYKSLGTGKETEDEDLLQQLSDACLVVDALEPSVREELVKNFCSKELISYKQIFDGAELAKLDKTERRYAWIK</sequence>
<reference evidence="2" key="3">
    <citation type="journal article" date="2017" name="Nature">
        <title>Genome sequence of the progenitor of the wheat D genome Aegilops tauschii.</title>
        <authorList>
            <person name="Luo M.C."/>
            <person name="Gu Y.Q."/>
            <person name="Puiu D."/>
            <person name="Wang H."/>
            <person name="Twardziok S.O."/>
            <person name="Deal K.R."/>
            <person name="Huo N."/>
            <person name="Zhu T."/>
            <person name="Wang L."/>
            <person name="Wang Y."/>
            <person name="McGuire P.E."/>
            <person name="Liu S."/>
            <person name="Long H."/>
            <person name="Ramasamy R.K."/>
            <person name="Rodriguez J.C."/>
            <person name="Van S.L."/>
            <person name="Yuan L."/>
            <person name="Wang Z."/>
            <person name="Xia Z."/>
            <person name="Xiao L."/>
            <person name="Anderson O.D."/>
            <person name="Ouyang S."/>
            <person name="Liang Y."/>
            <person name="Zimin A.V."/>
            <person name="Pertea G."/>
            <person name="Qi P."/>
            <person name="Bennetzen J.L."/>
            <person name="Dai X."/>
            <person name="Dawson M.W."/>
            <person name="Muller H.G."/>
            <person name="Kugler K."/>
            <person name="Rivarola-Duarte L."/>
            <person name="Spannagl M."/>
            <person name="Mayer K.F.X."/>
            <person name="Lu F.H."/>
            <person name="Bevan M.W."/>
            <person name="Leroy P."/>
            <person name="Li P."/>
            <person name="You F.M."/>
            <person name="Sun Q."/>
            <person name="Liu Z."/>
            <person name="Lyons E."/>
            <person name="Wicker T."/>
            <person name="Salzberg S.L."/>
            <person name="Devos K.M."/>
            <person name="Dvorak J."/>
        </authorList>
    </citation>
    <scope>NUCLEOTIDE SEQUENCE [LARGE SCALE GENOMIC DNA]</scope>
    <source>
        <strain evidence="2">cv. AL8/78</strain>
    </source>
</reference>
<dbReference type="InterPro" id="IPR039766">
    <property type="entry name" value="Vps53"/>
</dbReference>
<protein>
    <recommendedName>
        <fullName evidence="1">Vps53 N-terminal domain-containing protein</fullName>
    </recommendedName>
</protein>
<feature type="domain" description="Vps53 N-terminal" evidence="1">
    <location>
        <begin position="12"/>
        <end position="87"/>
    </location>
</feature>
<dbReference type="GO" id="GO:0042147">
    <property type="term" value="P:retrograde transport, endosome to Golgi"/>
    <property type="evidence" value="ECO:0007669"/>
    <property type="project" value="InterPro"/>
</dbReference>
<dbReference type="Proteomes" id="UP000015105">
    <property type="component" value="Chromosome 3D"/>
</dbReference>
<dbReference type="InterPro" id="IPR007234">
    <property type="entry name" value="Vps53_N"/>
</dbReference>
<name>A0A453G326_AEGTS</name>
<dbReference type="AlphaFoldDB" id="A0A453G326"/>
<organism evidence="2 3">
    <name type="scientific">Aegilops tauschii subsp. strangulata</name>
    <name type="common">Goatgrass</name>
    <dbReference type="NCBI Taxonomy" id="200361"/>
    <lineage>
        <taxon>Eukaryota</taxon>
        <taxon>Viridiplantae</taxon>
        <taxon>Streptophyta</taxon>
        <taxon>Embryophyta</taxon>
        <taxon>Tracheophyta</taxon>
        <taxon>Spermatophyta</taxon>
        <taxon>Magnoliopsida</taxon>
        <taxon>Liliopsida</taxon>
        <taxon>Poales</taxon>
        <taxon>Poaceae</taxon>
        <taxon>BOP clade</taxon>
        <taxon>Pooideae</taxon>
        <taxon>Triticodae</taxon>
        <taxon>Triticeae</taxon>
        <taxon>Triticinae</taxon>
        <taxon>Aegilops</taxon>
    </lineage>
</organism>
<dbReference type="GO" id="GO:0000938">
    <property type="term" value="C:GARP complex"/>
    <property type="evidence" value="ECO:0007669"/>
    <property type="project" value="InterPro"/>
</dbReference>
<dbReference type="Gramene" id="AET3Gv20866700.12">
    <property type="protein sequence ID" value="AET3Gv20866700.12"/>
    <property type="gene ID" value="AET3Gv20866700"/>
</dbReference>
<dbReference type="EnsemblPlants" id="AET3Gv20866700.12">
    <property type="protein sequence ID" value="AET3Gv20866700.12"/>
    <property type="gene ID" value="AET3Gv20866700"/>
</dbReference>
<reference evidence="3" key="1">
    <citation type="journal article" date="2014" name="Science">
        <title>Ancient hybridizations among the ancestral genomes of bread wheat.</title>
        <authorList>
            <consortium name="International Wheat Genome Sequencing Consortium,"/>
            <person name="Marcussen T."/>
            <person name="Sandve S.R."/>
            <person name="Heier L."/>
            <person name="Spannagl M."/>
            <person name="Pfeifer M."/>
            <person name="Jakobsen K.S."/>
            <person name="Wulff B.B."/>
            <person name="Steuernagel B."/>
            <person name="Mayer K.F."/>
            <person name="Olsen O.A."/>
        </authorList>
    </citation>
    <scope>NUCLEOTIDE SEQUENCE [LARGE SCALE GENOMIC DNA]</scope>
    <source>
        <strain evidence="3">cv. AL8/78</strain>
    </source>
</reference>
<reference evidence="3" key="2">
    <citation type="journal article" date="2017" name="Nat. Plants">
        <title>The Aegilops tauschii genome reveals multiple impacts of transposons.</title>
        <authorList>
            <person name="Zhao G."/>
            <person name="Zou C."/>
            <person name="Li K."/>
            <person name="Wang K."/>
            <person name="Li T."/>
            <person name="Gao L."/>
            <person name="Zhang X."/>
            <person name="Wang H."/>
            <person name="Yang Z."/>
            <person name="Liu X."/>
            <person name="Jiang W."/>
            <person name="Mao L."/>
            <person name="Kong X."/>
            <person name="Jiao Y."/>
            <person name="Jia J."/>
        </authorList>
    </citation>
    <scope>NUCLEOTIDE SEQUENCE [LARGE SCALE GENOMIC DNA]</scope>
    <source>
        <strain evidence="3">cv. AL8/78</strain>
    </source>
</reference>
<reference evidence="2" key="5">
    <citation type="journal article" date="2021" name="G3 (Bethesda)">
        <title>Aegilops tauschii genome assembly Aet v5.0 features greater sequence contiguity and improved annotation.</title>
        <authorList>
            <person name="Wang L."/>
            <person name="Zhu T."/>
            <person name="Rodriguez J.C."/>
            <person name="Deal K.R."/>
            <person name="Dubcovsky J."/>
            <person name="McGuire P.E."/>
            <person name="Lux T."/>
            <person name="Spannagl M."/>
            <person name="Mayer K.F.X."/>
            <person name="Baldrich P."/>
            <person name="Meyers B.C."/>
            <person name="Huo N."/>
            <person name="Gu Y.Q."/>
            <person name="Zhou H."/>
            <person name="Devos K.M."/>
            <person name="Bennetzen J.L."/>
            <person name="Unver T."/>
            <person name="Budak H."/>
            <person name="Gulick P.J."/>
            <person name="Galiba G."/>
            <person name="Kalapos B."/>
            <person name="Nelson D.R."/>
            <person name="Li P."/>
            <person name="You F.M."/>
            <person name="Luo M.C."/>
            <person name="Dvorak J."/>
        </authorList>
    </citation>
    <scope>NUCLEOTIDE SEQUENCE [LARGE SCALE GENOMIC DNA]</scope>
    <source>
        <strain evidence="2">cv. AL8/78</strain>
    </source>
</reference>
<dbReference type="PANTHER" id="PTHR12820">
    <property type="entry name" value="VACUOLAR SORTING PROTEIN 53"/>
    <property type="match status" value="1"/>
</dbReference>
<proteinExistence type="predicted"/>
<dbReference type="PANTHER" id="PTHR12820:SF0">
    <property type="entry name" value="VACUOLAR PROTEIN SORTING-ASSOCIATED PROTEIN 53 HOMOLOG"/>
    <property type="match status" value="1"/>
</dbReference>
<dbReference type="GO" id="GO:0005829">
    <property type="term" value="C:cytosol"/>
    <property type="evidence" value="ECO:0007669"/>
    <property type="project" value="GOC"/>
</dbReference>
<reference evidence="2" key="4">
    <citation type="submission" date="2019-03" db="UniProtKB">
        <authorList>
            <consortium name="EnsemblPlants"/>
        </authorList>
    </citation>
    <scope>IDENTIFICATION</scope>
</reference>
<evidence type="ECO:0000313" key="2">
    <source>
        <dbReference type="EnsemblPlants" id="AET3Gv20866700.12"/>
    </source>
</evidence>
<evidence type="ECO:0000313" key="3">
    <source>
        <dbReference type="Proteomes" id="UP000015105"/>
    </source>
</evidence>
<evidence type="ECO:0000259" key="1">
    <source>
        <dbReference type="Pfam" id="PF04100"/>
    </source>
</evidence>
<accession>A0A453G326</accession>